<dbReference type="PATRIC" id="fig|365659.3.peg.465"/>
<dbReference type="RefSeq" id="WP_000235460.1">
    <property type="nucleotide sequence ID" value="NC_013853.1"/>
</dbReference>
<evidence type="ECO:0000313" key="1">
    <source>
        <dbReference type="EMBL" id="CBJ21743.1"/>
    </source>
</evidence>
<dbReference type="OrthoDB" id="2237771at2"/>
<organism evidence="1 2">
    <name type="scientific">Streptococcus mitis (strain B6)</name>
    <dbReference type="NCBI Taxonomy" id="365659"/>
    <lineage>
        <taxon>Bacteria</taxon>
        <taxon>Bacillati</taxon>
        <taxon>Bacillota</taxon>
        <taxon>Bacilli</taxon>
        <taxon>Lactobacillales</taxon>
        <taxon>Streptococcaceae</taxon>
        <taxon>Streptococcus</taxon>
        <taxon>Streptococcus mitis group</taxon>
    </lineage>
</organism>
<dbReference type="AlphaFoldDB" id="D3H7A1"/>
<dbReference type="EMBL" id="FN568063">
    <property type="protein sequence ID" value="CBJ21743.1"/>
    <property type="molecule type" value="Genomic_DNA"/>
</dbReference>
<reference evidence="1 2" key="1">
    <citation type="journal article" date="2010" name="PLoS ONE">
        <title>The genome of Streptococcus mitis B6--what is a commensal?</title>
        <authorList>
            <person name="Denapaite D."/>
            <person name="Brueckner R."/>
            <person name="Nuhn M."/>
            <person name="Reichmann P."/>
            <person name="Henrich B."/>
            <person name="Maurer P."/>
            <person name="Schaehle Y."/>
            <person name="Selbmann P."/>
            <person name="Zimmermann W."/>
            <person name="Wambutt R."/>
            <person name="Hakenbeck R."/>
        </authorList>
    </citation>
    <scope>NUCLEOTIDE SEQUENCE [LARGE SCALE GENOMIC DNA]</scope>
    <source>
        <strain evidence="1 2">B6</strain>
    </source>
</reference>
<dbReference type="HOGENOM" id="CLU_1805116_0_0_9"/>
<accession>D3H7A1</accession>
<evidence type="ECO:0000313" key="2">
    <source>
        <dbReference type="Proteomes" id="UP000008563"/>
    </source>
</evidence>
<protein>
    <submittedName>
        <fullName evidence="1">Uncharacterized protein</fullName>
    </submittedName>
</protein>
<sequence length="143" mass="16504">MATREGIYVGGHEIVKRYVGSKLVWQKALFQEIGVIHIAAEIASGSVLVGIPVAYRGYVVSGFKNDEFWRFVSQETNQFLINVDGRKIIFEPYQINQVNITKYSRTFKMRFQSSADQEWIKTRWFGGGTNIEKDITIYKKKEV</sequence>
<dbReference type="STRING" id="365659.smi_0471"/>
<proteinExistence type="predicted"/>
<dbReference type="Proteomes" id="UP000008563">
    <property type="component" value="Chromosome"/>
</dbReference>
<name>D3H7A1_STRM6</name>
<gene>
    <name evidence="1" type="ordered locus">smi_0471</name>
</gene>
<dbReference type="KEGG" id="smb:smi_0471"/>